<dbReference type="PROSITE" id="PS50011">
    <property type="entry name" value="PROTEIN_KINASE_DOM"/>
    <property type="match status" value="1"/>
</dbReference>
<dbReference type="SMART" id="SM00220">
    <property type="entry name" value="S_TKc"/>
    <property type="match status" value="1"/>
</dbReference>
<evidence type="ECO:0000256" key="2">
    <source>
        <dbReference type="SAM" id="SignalP"/>
    </source>
</evidence>
<sequence length="582" mass="65281">MRGPACTVLWLLASSVLGTNGARLSAQPSKALNNLNAVEELHRYRAFNESGIRLLLAGEDLPLVEPTEPSSLAEVDGTGQDVQLPRAWRSKLEITKWLGAGTFGKVFKCKVLCERHRDVYVSVKYIQEKSKLVRTEIGVLEQMKDYSDFCISAIGSPSYIEDSHGFWIMMPYMNHGDLHDFISKCHKNPQCRNTRSQEGRQDFTHVDPAFTDAYILVLFHDIVAGTEALHRKTGRIHTDLKPANIMVNCQNNMCFAAVIDLGLACMMQPYGCHGGGTPVYMPPEVWTQDAGSLHLPARDVWALGVILYQLVYNRNPPFFSNPQRMVHSYDVSKDPTIRGTKEVDYLIMKMLAKDYRRRPSLATIREELEGLVEATAAPARRRHHVLPSLAEVSEREERLQSSIQKYKRGDRVQWWSTRYQTWLDARVLFARDDGTYLLDTTRSATEEEMRLPQEGDSHTPPGGAPVAPTVAPTVAPPVAVARWVKVPAHHKFKVGDSVQYFSGTYQEWLPAKVVGIKDNGRYDLNIRSDAEESKIRFPPDDAQQAVAAPVQGHKAVDIPVEVHMLRSNAVQRGAALKTPSCL</sequence>
<keyword evidence="2" id="KW-0732">Signal</keyword>
<dbReference type="AlphaFoldDB" id="A0A812UL15"/>
<dbReference type="GO" id="GO:0005634">
    <property type="term" value="C:nucleus"/>
    <property type="evidence" value="ECO:0007669"/>
    <property type="project" value="TreeGrafter"/>
</dbReference>
<dbReference type="OrthoDB" id="541276at2759"/>
<feature type="chain" id="PRO_5032865000" evidence="2">
    <location>
        <begin position="22"/>
        <end position="582"/>
    </location>
</feature>
<feature type="domain" description="Protein kinase" evidence="3">
    <location>
        <begin position="92"/>
        <end position="372"/>
    </location>
</feature>
<dbReference type="EMBL" id="CAJNDS010002750">
    <property type="protein sequence ID" value="CAE7584224.1"/>
    <property type="molecule type" value="Genomic_DNA"/>
</dbReference>
<dbReference type="Gene3D" id="1.10.510.10">
    <property type="entry name" value="Transferase(Phosphotransferase) domain 1"/>
    <property type="match status" value="1"/>
</dbReference>
<dbReference type="CDD" id="cd00180">
    <property type="entry name" value="PKc"/>
    <property type="match status" value="1"/>
</dbReference>
<feature type="region of interest" description="Disordered" evidence="1">
    <location>
        <begin position="443"/>
        <end position="463"/>
    </location>
</feature>
<dbReference type="GO" id="GO:0004674">
    <property type="term" value="F:protein serine/threonine kinase activity"/>
    <property type="evidence" value="ECO:0007669"/>
    <property type="project" value="TreeGrafter"/>
</dbReference>
<dbReference type="InterPro" id="IPR011009">
    <property type="entry name" value="Kinase-like_dom_sf"/>
</dbReference>
<dbReference type="SUPFAM" id="SSF56112">
    <property type="entry name" value="Protein kinase-like (PK-like)"/>
    <property type="match status" value="1"/>
</dbReference>
<dbReference type="PANTHER" id="PTHR44167">
    <property type="entry name" value="OVARIAN-SPECIFIC SERINE/THREONINE-PROTEIN KINASE LOK-RELATED"/>
    <property type="match status" value="1"/>
</dbReference>
<dbReference type="InterPro" id="IPR000719">
    <property type="entry name" value="Prot_kinase_dom"/>
</dbReference>
<protein>
    <submittedName>
        <fullName evidence="4">ULK1 protein</fullName>
    </submittedName>
</protein>
<evidence type="ECO:0000259" key="3">
    <source>
        <dbReference type="PROSITE" id="PS50011"/>
    </source>
</evidence>
<dbReference type="PANTHER" id="PTHR44167:SF30">
    <property type="entry name" value="PHOSPHORYLASE KINASE"/>
    <property type="match status" value="1"/>
</dbReference>
<accession>A0A812UL15</accession>
<dbReference type="Pfam" id="PF00069">
    <property type="entry name" value="Pkinase"/>
    <property type="match status" value="1"/>
</dbReference>
<name>A0A812UL15_9DINO</name>
<gene>
    <name evidence="4" type="primary">ULK1</name>
    <name evidence="4" type="ORF">SNAT2548_LOCUS33319</name>
</gene>
<comment type="caution">
    <text evidence="4">The sequence shown here is derived from an EMBL/GenBank/DDBJ whole genome shotgun (WGS) entry which is preliminary data.</text>
</comment>
<feature type="signal peptide" evidence="2">
    <location>
        <begin position="1"/>
        <end position="21"/>
    </location>
</feature>
<keyword evidence="5" id="KW-1185">Reference proteome</keyword>
<evidence type="ECO:0000313" key="4">
    <source>
        <dbReference type="EMBL" id="CAE7584224.1"/>
    </source>
</evidence>
<dbReference type="GO" id="GO:0005524">
    <property type="term" value="F:ATP binding"/>
    <property type="evidence" value="ECO:0007669"/>
    <property type="project" value="InterPro"/>
</dbReference>
<dbReference type="GO" id="GO:0044773">
    <property type="term" value="P:mitotic DNA damage checkpoint signaling"/>
    <property type="evidence" value="ECO:0007669"/>
    <property type="project" value="TreeGrafter"/>
</dbReference>
<feature type="compositionally biased region" description="Basic and acidic residues" evidence="1">
    <location>
        <begin position="444"/>
        <end position="457"/>
    </location>
</feature>
<reference evidence="4" key="1">
    <citation type="submission" date="2021-02" db="EMBL/GenBank/DDBJ databases">
        <authorList>
            <person name="Dougan E. K."/>
            <person name="Rhodes N."/>
            <person name="Thang M."/>
            <person name="Chan C."/>
        </authorList>
    </citation>
    <scope>NUCLEOTIDE SEQUENCE</scope>
</reference>
<proteinExistence type="predicted"/>
<evidence type="ECO:0000256" key="1">
    <source>
        <dbReference type="SAM" id="MobiDB-lite"/>
    </source>
</evidence>
<evidence type="ECO:0000313" key="5">
    <source>
        <dbReference type="Proteomes" id="UP000604046"/>
    </source>
</evidence>
<dbReference type="Proteomes" id="UP000604046">
    <property type="component" value="Unassembled WGS sequence"/>
</dbReference>
<organism evidence="4 5">
    <name type="scientific">Symbiodinium natans</name>
    <dbReference type="NCBI Taxonomy" id="878477"/>
    <lineage>
        <taxon>Eukaryota</taxon>
        <taxon>Sar</taxon>
        <taxon>Alveolata</taxon>
        <taxon>Dinophyceae</taxon>
        <taxon>Suessiales</taxon>
        <taxon>Symbiodiniaceae</taxon>
        <taxon>Symbiodinium</taxon>
    </lineage>
</organism>